<protein>
    <submittedName>
        <fullName evidence="7">18321_t:CDS:1</fullName>
    </submittedName>
</protein>
<comment type="caution">
    <text evidence="7">The sequence shown here is derived from an EMBL/GenBank/DDBJ whole genome shotgun (WGS) entry which is preliminary data.</text>
</comment>
<dbReference type="Proteomes" id="UP000789342">
    <property type="component" value="Unassembled WGS sequence"/>
</dbReference>
<dbReference type="GO" id="GO:0000976">
    <property type="term" value="F:transcription cis-regulatory region binding"/>
    <property type="evidence" value="ECO:0007669"/>
    <property type="project" value="TreeGrafter"/>
</dbReference>
<dbReference type="InterPro" id="IPR009057">
    <property type="entry name" value="Homeodomain-like_sf"/>
</dbReference>
<dbReference type="PANTHER" id="PTHR46380:SF2">
    <property type="entry name" value="CYCLIN-D-BINDING MYB-LIKE TRANSCRIPTION FACTOR 1"/>
    <property type="match status" value="1"/>
</dbReference>
<organism evidence="7 8">
    <name type="scientific">Acaulospora morrowiae</name>
    <dbReference type="NCBI Taxonomy" id="94023"/>
    <lineage>
        <taxon>Eukaryota</taxon>
        <taxon>Fungi</taxon>
        <taxon>Fungi incertae sedis</taxon>
        <taxon>Mucoromycota</taxon>
        <taxon>Glomeromycotina</taxon>
        <taxon>Glomeromycetes</taxon>
        <taxon>Diversisporales</taxon>
        <taxon>Acaulosporaceae</taxon>
        <taxon>Acaulospora</taxon>
    </lineage>
</organism>
<dbReference type="SUPFAM" id="SSF46689">
    <property type="entry name" value="Homeodomain-like"/>
    <property type="match status" value="1"/>
</dbReference>
<evidence type="ECO:0000256" key="2">
    <source>
        <dbReference type="ARBA" id="ARBA00023125"/>
    </source>
</evidence>
<keyword evidence="2" id="KW-0238">DNA-binding</keyword>
<dbReference type="SMART" id="SM00717">
    <property type="entry name" value="SANT"/>
    <property type="match status" value="2"/>
</dbReference>
<dbReference type="GO" id="GO:0003700">
    <property type="term" value="F:DNA-binding transcription factor activity"/>
    <property type="evidence" value="ECO:0007669"/>
    <property type="project" value="TreeGrafter"/>
</dbReference>
<evidence type="ECO:0000313" key="8">
    <source>
        <dbReference type="Proteomes" id="UP000789342"/>
    </source>
</evidence>
<keyword evidence="3" id="KW-0539">Nucleus</keyword>
<evidence type="ECO:0000259" key="6">
    <source>
        <dbReference type="PROSITE" id="PS51294"/>
    </source>
</evidence>
<gene>
    <name evidence="7" type="ORF">AMORRO_LOCUS9936</name>
</gene>
<dbReference type="OrthoDB" id="39591at2759"/>
<feature type="domain" description="HTH myb-type" evidence="6">
    <location>
        <begin position="136"/>
        <end position="178"/>
    </location>
</feature>
<dbReference type="EMBL" id="CAJVPV010010359">
    <property type="protein sequence ID" value="CAG8650406.1"/>
    <property type="molecule type" value="Genomic_DNA"/>
</dbReference>
<dbReference type="InterPro" id="IPR017930">
    <property type="entry name" value="Myb_dom"/>
</dbReference>
<dbReference type="Gene3D" id="1.10.10.60">
    <property type="entry name" value="Homeodomain-like"/>
    <property type="match status" value="1"/>
</dbReference>
<reference evidence="7" key="1">
    <citation type="submission" date="2021-06" db="EMBL/GenBank/DDBJ databases">
        <authorList>
            <person name="Kallberg Y."/>
            <person name="Tangrot J."/>
            <person name="Rosling A."/>
        </authorList>
    </citation>
    <scope>NUCLEOTIDE SEQUENCE</scope>
    <source>
        <strain evidence="7">CL551</strain>
    </source>
</reference>
<evidence type="ECO:0000256" key="3">
    <source>
        <dbReference type="ARBA" id="ARBA00023242"/>
    </source>
</evidence>
<dbReference type="PROSITE" id="PS51294">
    <property type="entry name" value="HTH_MYB"/>
    <property type="match status" value="1"/>
</dbReference>
<accession>A0A9N9DRM1</accession>
<dbReference type="InterPro" id="IPR051651">
    <property type="entry name" value="DMTF1_DNA-bind_reg"/>
</dbReference>
<dbReference type="PROSITE" id="PS50090">
    <property type="entry name" value="MYB_LIKE"/>
    <property type="match status" value="1"/>
</dbReference>
<dbReference type="PANTHER" id="PTHR46380">
    <property type="entry name" value="CYCLIN-D-BINDING MYB-LIKE TRANSCRIPTION FACTOR 1"/>
    <property type="match status" value="1"/>
</dbReference>
<feature type="compositionally biased region" description="Low complexity" evidence="4">
    <location>
        <begin position="21"/>
        <end position="30"/>
    </location>
</feature>
<feature type="non-terminal residue" evidence="7">
    <location>
        <position position="1"/>
    </location>
</feature>
<dbReference type="GO" id="GO:0005634">
    <property type="term" value="C:nucleus"/>
    <property type="evidence" value="ECO:0007669"/>
    <property type="project" value="UniProtKB-SubCell"/>
</dbReference>
<evidence type="ECO:0000256" key="4">
    <source>
        <dbReference type="SAM" id="MobiDB-lite"/>
    </source>
</evidence>
<dbReference type="AlphaFoldDB" id="A0A9N9DRM1"/>
<dbReference type="Pfam" id="PF00249">
    <property type="entry name" value="Myb_DNA-binding"/>
    <property type="match status" value="1"/>
</dbReference>
<comment type="subcellular location">
    <subcellularLocation>
        <location evidence="1">Nucleus</location>
    </subcellularLocation>
</comment>
<name>A0A9N9DRM1_9GLOM</name>
<evidence type="ECO:0000259" key="5">
    <source>
        <dbReference type="PROSITE" id="PS50090"/>
    </source>
</evidence>
<proteinExistence type="predicted"/>
<evidence type="ECO:0000313" key="7">
    <source>
        <dbReference type="EMBL" id="CAG8650406.1"/>
    </source>
</evidence>
<dbReference type="InterPro" id="IPR001005">
    <property type="entry name" value="SANT/Myb"/>
</dbReference>
<keyword evidence="8" id="KW-1185">Reference proteome</keyword>
<sequence length="178" mass="20985">MASVVDPKSIGTPLKKKKRTNAASKKSSSNSKKEKKVDNSNLTSKWLNRKQFENMGVEYKKGVFTNDEKERIKQALLDYQRLHNLDSSKLQTLIYGRHSLEHKNFWPYIATHVGTRPIRTLAIHIQREFHPFNYTGSWSSEEDEKLKGLVEIYYHDWTAIGHQMNRTGQQCRDRWRDY</sequence>
<evidence type="ECO:0000256" key="1">
    <source>
        <dbReference type="ARBA" id="ARBA00004123"/>
    </source>
</evidence>
<feature type="domain" description="Myb-like" evidence="5">
    <location>
        <begin position="130"/>
        <end position="178"/>
    </location>
</feature>
<feature type="region of interest" description="Disordered" evidence="4">
    <location>
        <begin position="1"/>
        <end position="40"/>
    </location>
</feature>